<evidence type="ECO:0000313" key="2">
    <source>
        <dbReference type="Proteomes" id="UP000314294"/>
    </source>
</evidence>
<dbReference type="Proteomes" id="UP000314294">
    <property type="component" value="Unassembled WGS sequence"/>
</dbReference>
<organism evidence="1 2">
    <name type="scientific">Liparis tanakae</name>
    <name type="common">Tanaka's snailfish</name>
    <dbReference type="NCBI Taxonomy" id="230148"/>
    <lineage>
        <taxon>Eukaryota</taxon>
        <taxon>Metazoa</taxon>
        <taxon>Chordata</taxon>
        <taxon>Craniata</taxon>
        <taxon>Vertebrata</taxon>
        <taxon>Euteleostomi</taxon>
        <taxon>Actinopterygii</taxon>
        <taxon>Neopterygii</taxon>
        <taxon>Teleostei</taxon>
        <taxon>Neoteleostei</taxon>
        <taxon>Acanthomorphata</taxon>
        <taxon>Eupercaria</taxon>
        <taxon>Perciformes</taxon>
        <taxon>Cottioidei</taxon>
        <taxon>Cottales</taxon>
        <taxon>Liparidae</taxon>
        <taxon>Liparis</taxon>
    </lineage>
</organism>
<dbReference type="EMBL" id="SRLO01000520">
    <property type="protein sequence ID" value="TNN53266.1"/>
    <property type="molecule type" value="Genomic_DNA"/>
</dbReference>
<protein>
    <submittedName>
        <fullName evidence="1">Uncharacterized protein</fullName>
    </submittedName>
</protein>
<name>A0A4Z2GIG0_9TELE</name>
<accession>A0A4Z2GIG0</accession>
<gene>
    <name evidence="1" type="ORF">EYF80_036500</name>
</gene>
<dbReference type="AlphaFoldDB" id="A0A4Z2GIG0"/>
<reference evidence="1 2" key="1">
    <citation type="submission" date="2019-03" db="EMBL/GenBank/DDBJ databases">
        <title>First draft genome of Liparis tanakae, snailfish: a comprehensive survey of snailfish specific genes.</title>
        <authorList>
            <person name="Kim W."/>
            <person name="Song I."/>
            <person name="Jeong J.-H."/>
            <person name="Kim D."/>
            <person name="Kim S."/>
            <person name="Ryu S."/>
            <person name="Song J.Y."/>
            <person name="Lee S.K."/>
        </authorList>
    </citation>
    <scope>NUCLEOTIDE SEQUENCE [LARGE SCALE GENOMIC DNA]</scope>
    <source>
        <tissue evidence="1">Muscle</tissue>
    </source>
</reference>
<comment type="caution">
    <text evidence="1">The sequence shown here is derived from an EMBL/GenBank/DDBJ whole genome shotgun (WGS) entry which is preliminary data.</text>
</comment>
<keyword evidence="2" id="KW-1185">Reference proteome</keyword>
<sequence>MEPNPTAIRTYYQKRNNSELGGGAWHSRLRQWVHSVPQADHFAQSVQPPSTGTRQQRQGQDWCSCVFGAASPAHTEHYSLPIQSKKTNLRSLTERQTALHEATQVQQRHSITSHINKGRQAEAMAAVLVKRFVYPIRMMKRPFISRLPLAKR</sequence>
<evidence type="ECO:0000313" key="1">
    <source>
        <dbReference type="EMBL" id="TNN53266.1"/>
    </source>
</evidence>
<proteinExistence type="predicted"/>